<dbReference type="GO" id="GO:0005576">
    <property type="term" value="C:extracellular region"/>
    <property type="evidence" value="ECO:0007669"/>
    <property type="project" value="InterPro"/>
</dbReference>
<gene>
    <name evidence="3" type="primary">epdl1</name>
</gene>
<keyword evidence="2" id="KW-0732">Signal</keyword>
<dbReference type="OrthoDB" id="9942506at2759"/>
<dbReference type="SMART" id="SM00026">
    <property type="entry name" value="EPEND"/>
    <property type="match status" value="1"/>
</dbReference>
<evidence type="ECO:0000313" key="3">
    <source>
        <dbReference type="Ensembl" id="ENSSLUP00000050705.1"/>
    </source>
</evidence>
<feature type="chain" id="PRO_5034625063" evidence="2">
    <location>
        <begin position="17"/>
        <end position="213"/>
    </location>
</feature>
<feature type="signal peptide" evidence="2">
    <location>
        <begin position="1"/>
        <end position="16"/>
    </location>
</feature>
<proteinExistence type="inferred from homology"/>
<dbReference type="PRINTS" id="PR00317">
    <property type="entry name" value="EPENDYMIN"/>
</dbReference>
<sequence length="213" mass="23775">MRALVLFVCLSVGCLAQTPRPCRSPALLTGRLSVSSPRHQLMAFAKYSYDALGERIRLREIGHYGNKTSHHDVLLLYRQRVMYKINYKNHTCCKKRLCVDFHPMGIPKNSTMLGQVVLGSSSGPGQGVLVNTWLGELHMKKEPAKYMSTVTEFGCVPVSTVFHSNSTGWVVTSFFNNVIGLADPQELIPPPICKGAQQEEEDDEEPESFFSLL</sequence>
<protein>
    <submittedName>
        <fullName evidence="3">Ependymin-2-like</fullName>
    </submittedName>
</protein>
<dbReference type="InterPro" id="IPR001299">
    <property type="entry name" value="Ependymin"/>
</dbReference>
<dbReference type="Ensembl" id="ENSSLUT00000052208.1">
    <property type="protein sequence ID" value="ENSSLUP00000050705.1"/>
    <property type="gene ID" value="ENSSLUG00000022076.1"/>
</dbReference>
<dbReference type="GO" id="GO:0005509">
    <property type="term" value="F:calcium ion binding"/>
    <property type="evidence" value="ECO:0007669"/>
    <property type="project" value="InterPro"/>
</dbReference>
<reference evidence="3" key="1">
    <citation type="submission" date="2025-08" db="UniProtKB">
        <authorList>
            <consortium name="Ensembl"/>
        </authorList>
    </citation>
    <scope>IDENTIFICATION</scope>
</reference>
<dbReference type="Pfam" id="PF00811">
    <property type="entry name" value="Ependymin"/>
    <property type="match status" value="1"/>
</dbReference>
<evidence type="ECO:0000313" key="4">
    <source>
        <dbReference type="Proteomes" id="UP000694568"/>
    </source>
</evidence>
<dbReference type="PANTHER" id="PTHR10697:SF5">
    <property type="entry name" value="EPENDYMIN-RELATED"/>
    <property type="match status" value="1"/>
</dbReference>
<dbReference type="Proteomes" id="UP000694568">
    <property type="component" value="Unplaced"/>
</dbReference>
<evidence type="ECO:0000256" key="2">
    <source>
        <dbReference type="SAM" id="SignalP"/>
    </source>
</evidence>
<organism evidence="3 4">
    <name type="scientific">Sander lucioperca</name>
    <name type="common">Pike-perch</name>
    <name type="synonym">Perca lucioperca</name>
    <dbReference type="NCBI Taxonomy" id="283035"/>
    <lineage>
        <taxon>Eukaryota</taxon>
        <taxon>Metazoa</taxon>
        <taxon>Chordata</taxon>
        <taxon>Craniata</taxon>
        <taxon>Vertebrata</taxon>
        <taxon>Euteleostomi</taxon>
        <taxon>Actinopterygii</taxon>
        <taxon>Neopterygii</taxon>
        <taxon>Teleostei</taxon>
        <taxon>Neoteleostei</taxon>
        <taxon>Acanthomorphata</taxon>
        <taxon>Eupercaria</taxon>
        <taxon>Perciformes</taxon>
        <taxon>Percoidei</taxon>
        <taxon>Percidae</taxon>
        <taxon>Luciopercinae</taxon>
        <taxon>Sander</taxon>
    </lineage>
</organism>
<dbReference type="AlphaFoldDB" id="A0A8D0A583"/>
<dbReference type="GO" id="GO:0005764">
    <property type="term" value="C:lysosome"/>
    <property type="evidence" value="ECO:0007669"/>
    <property type="project" value="TreeGrafter"/>
</dbReference>
<name>A0A8D0A583_SANLU</name>
<dbReference type="PANTHER" id="PTHR10697">
    <property type="entry name" value="MAMMALIAN EPENDYMIN-RELATED PROTEIN 1"/>
    <property type="match status" value="1"/>
</dbReference>
<evidence type="ECO:0000256" key="1">
    <source>
        <dbReference type="ARBA" id="ARBA00010771"/>
    </source>
</evidence>
<dbReference type="RefSeq" id="XP_031144258.1">
    <property type="nucleotide sequence ID" value="XM_031288398.2"/>
</dbReference>
<keyword evidence="4" id="KW-1185">Reference proteome</keyword>
<reference evidence="3" key="2">
    <citation type="submission" date="2025-09" db="UniProtKB">
        <authorList>
            <consortium name="Ensembl"/>
        </authorList>
    </citation>
    <scope>IDENTIFICATION</scope>
</reference>
<dbReference type="GeneTree" id="ENSGT00940000164430"/>
<comment type="similarity">
    <text evidence="1">Belongs to the ependymin family.</text>
</comment>
<accession>A0A8D0A583</accession>
<dbReference type="GO" id="GO:0007160">
    <property type="term" value="P:cell-matrix adhesion"/>
    <property type="evidence" value="ECO:0007669"/>
    <property type="project" value="InterPro"/>
</dbReference>
<dbReference type="GeneID" id="116042277"/>